<dbReference type="InterPro" id="IPR025965">
    <property type="entry name" value="FlgD/Vpr_Ig-like"/>
</dbReference>
<dbReference type="Gene3D" id="2.60.40.4070">
    <property type="match status" value="1"/>
</dbReference>
<reference evidence="4" key="1">
    <citation type="submission" date="2020-02" db="EMBL/GenBank/DDBJ databases">
        <authorList>
            <person name="Meier V. D."/>
        </authorList>
    </citation>
    <scope>NUCLEOTIDE SEQUENCE</scope>
    <source>
        <strain evidence="4">AVDCRST_MAG77</strain>
    </source>
</reference>
<evidence type="ECO:0000256" key="1">
    <source>
        <dbReference type="SAM" id="MobiDB-lite"/>
    </source>
</evidence>
<organism evidence="4">
    <name type="scientific">uncultured Chloroflexota bacterium</name>
    <dbReference type="NCBI Taxonomy" id="166587"/>
    <lineage>
        <taxon>Bacteria</taxon>
        <taxon>Bacillati</taxon>
        <taxon>Chloroflexota</taxon>
        <taxon>environmental samples</taxon>
    </lineage>
</organism>
<gene>
    <name evidence="4" type="ORF">AVDCRST_MAG77-4741</name>
</gene>
<feature type="domain" description="FlgD/Vpr Ig-like" evidence="3">
    <location>
        <begin position="68"/>
        <end position="124"/>
    </location>
</feature>
<feature type="region of interest" description="Disordered" evidence="1">
    <location>
        <begin position="208"/>
        <end position="235"/>
    </location>
</feature>
<feature type="chain" id="PRO_5027039114" description="FlgD/Vpr Ig-like domain-containing protein" evidence="2">
    <location>
        <begin position="37"/>
        <end position="342"/>
    </location>
</feature>
<dbReference type="AlphaFoldDB" id="A0A6J4JZ81"/>
<feature type="compositionally biased region" description="Low complexity" evidence="1">
    <location>
        <begin position="222"/>
        <end position="235"/>
    </location>
</feature>
<proteinExistence type="predicted"/>
<protein>
    <recommendedName>
        <fullName evidence="3">FlgD/Vpr Ig-like domain-containing protein</fullName>
    </recommendedName>
</protein>
<evidence type="ECO:0000256" key="2">
    <source>
        <dbReference type="SAM" id="SignalP"/>
    </source>
</evidence>
<feature type="signal peptide" evidence="2">
    <location>
        <begin position="1"/>
        <end position="36"/>
    </location>
</feature>
<dbReference type="Pfam" id="PF13860">
    <property type="entry name" value="FlgD_ig"/>
    <property type="match status" value="1"/>
</dbReference>
<evidence type="ECO:0000259" key="3">
    <source>
        <dbReference type="Pfam" id="PF13860"/>
    </source>
</evidence>
<accession>A0A6J4JZ81</accession>
<evidence type="ECO:0000313" key="4">
    <source>
        <dbReference type="EMBL" id="CAA9291159.1"/>
    </source>
</evidence>
<name>A0A6J4JZ81_9CHLR</name>
<dbReference type="EMBL" id="CADCTC010000251">
    <property type="protein sequence ID" value="CAA9291159.1"/>
    <property type="molecule type" value="Genomic_DNA"/>
</dbReference>
<keyword evidence="2" id="KW-0732">Signal</keyword>
<sequence>MTTPLDSPVKLLHRLMRSTLLLLAVCVASIASPAHAQFRDIGLRVAVRPVSAVFYEITLDLTRDMSVKVEIITTDELGPFGDTVRTLHALGPRARGSHTLPWDGTDDAGAALPPGTYAVMAFTESGGTMVGTHALLDVGGVSGPTAAPAVMSQPVGPCRELWINWAFKDVFGRDPVGAGDVGECNPQRYGGQWASFDELVERVRRAAPLSAEERSHATDGMAAPPASPDSAPVAPRATHRIRIDGDAACREQTERALDLLLHLAPGHYAVADRYVGVIECFEGGDGMGVGESPPRYRVGSATRNSGVIWYASTIAHDAFHSKQFNDYRAANPGRQVPTAVYL</sequence>